<comment type="caution">
    <text evidence="3">The sequence shown here is derived from an EMBL/GenBank/DDBJ whole genome shotgun (WGS) entry which is preliminary data.</text>
</comment>
<evidence type="ECO:0000313" key="4">
    <source>
        <dbReference type="Proteomes" id="UP001595945"/>
    </source>
</evidence>
<protein>
    <submittedName>
        <fullName evidence="3">Sulfatase-like hydrolase/transferase</fullName>
    </submittedName>
</protein>
<dbReference type="Pfam" id="PF00884">
    <property type="entry name" value="Sulfatase"/>
    <property type="match status" value="1"/>
</dbReference>
<dbReference type="Proteomes" id="UP001595945">
    <property type="component" value="Unassembled WGS sequence"/>
</dbReference>
<feature type="compositionally biased region" description="Basic and acidic residues" evidence="1">
    <location>
        <begin position="347"/>
        <end position="366"/>
    </location>
</feature>
<evidence type="ECO:0000313" key="3">
    <source>
        <dbReference type="EMBL" id="MFC4822850.1"/>
    </source>
</evidence>
<organism evidence="3 4">
    <name type="scientific">Halorussus aquaticus</name>
    <dbReference type="NCBI Taxonomy" id="2953748"/>
    <lineage>
        <taxon>Archaea</taxon>
        <taxon>Methanobacteriati</taxon>
        <taxon>Methanobacteriota</taxon>
        <taxon>Stenosarchaea group</taxon>
        <taxon>Halobacteria</taxon>
        <taxon>Halobacteriales</taxon>
        <taxon>Haladaptataceae</taxon>
        <taxon>Halorussus</taxon>
    </lineage>
</organism>
<dbReference type="GeneID" id="73046108"/>
<feature type="domain" description="Sulfatase N-terminal" evidence="2">
    <location>
        <begin position="77"/>
        <end position="270"/>
    </location>
</feature>
<dbReference type="RefSeq" id="WP_254267638.1">
    <property type="nucleotide sequence ID" value="NZ_CP100400.1"/>
</dbReference>
<proteinExistence type="predicted"/>
<evidence type="ECO:0000259" key="2">
    <source>
        <dbReference type="Pfam" id="PF00884"/>
    </source>
</evidence>
<dbReference type="Gene3D" id="3.40.720.10">
    <property type="entry name" value="Alkaline Phosphatase, subunit A"/>
    <property type="match status" value="1"/>
</dbReference>
<name>A0ABD5PX80_9EURY</name>
<reference evidence="3 4" key="1">
    <citation type="journal article" date="2019" name="Int. J. Syst. Evol. Microbiol.">
        <title>The Global Catalogue of Microorganisms (GCM) 10K type strain sequencing project: providing services to taxonomists for standard genome sequencing and annotation.</title>
        <authorList>
            <consortium name="The Broad Institute Genomics Platform"/>
            <consortium name="The Broad Institute Genome Sequencing Center for Infectious Disease"/>
            <person name="Wu L."/>
            <person name="Ma J."/>
        </authorList>
    </citation>
    <scope>NUCLEOTIDE SEQUENCE [LARGE SCALE GENOMIC DNA]</scope>
    <source>
        <strain evidence="3 4">XZYJ18</strain>
    </source>
</reference>
<gene>
    <name evidence="3" type="ORF">ACFO9K_01105</name>
</gene>
<accession>A0ABD5PX80</accession>
<dbReference type="InterPro" id="IPR000917">
    <property type="entry name" value="Sulfatase_N"/>
</dbReference>
<dbReference type="SUPFAM" id="SSF53649">
    <property type="entry name" value="Alkaline phosphatase-like"/>
    <property type="match status" value="1"/>
</dbReference>
<keyword evidence="4" id="KW-1185">Reference proteome</keyword>
<dbReference type="AlphaFoldDB" id="A0ABD5PX80"/>
<sequence>MTDTTLLVTVDSLRYDHYQYMTATREFLGESHPATFATNTATPSCFQSIIGGIYPGEVGVDADSNVGVALDSPYKYGVSTNRFLSNRYGYDRGFDEFTAPGRESKGLKDRVAEHMTPQSTLFGIASRVWNVVQEVQQRISSVDRDYRPAADVITEFLDATEGRDEWFGWLHFMEPHHPYNPDDGPVSRGEAQQITRRVLNGRASERDEELARELYRGEVEELDDRLARLWDAIPDDTRVLFVADHGELLGEYGEWGHHATMCPELLRLPLATRNIPIESDVLSLVDVPTLLLGEEYNHGSFERETAFAASNGNHAAMNRDHVATDDGVVTLDGDPAEDDDLLAAKEEFESRASRPVRKDELPHDDLEALGYL</sequence>
<dbReference type="InterPro" id="IPR017850">
    <property type="entry name" value="Alkaline_phosphatase_core_sf"/>
</dbReference>
<evidence type="ECO:0000256" key="1">
    <source>
        <dbReference type="SAM" id="MobiDB-lite"/>
    </source>
</evidence>
<dbReference type="EMBL" id="JBHSHT010000001">
    <property type="protein sequence ID" value="MFC4822850.1"/>
    <property type="molecule type" value="Genomic_DNA"/>
</dbReference>
<feature type="region of interest" description="Disordered" evidence="1">
    <location>
        <begin position="347"/>
        <end position="372"/>
    </location>
</feature>